<feature type="region of interest" description="Disordered" evidence="1">
    <location>
        <begin position="1"/>
        <end position="25"/>
    </location>
</feature>
<evidence type="ECO:0008006" key="4">
    <source>
        <dbReference type="Google" id="ProtNLM"/>
    </source>
</evidence>
<accession>A0A5E4R170</accession>
<keyword evidence="3" id="KW-1185">Reference proteome</keyword>
<gene>
    <name evidence="2" type="ORF">LSINAPIS_LOCUS14024</name>
</gene>
<proteinExistence type="predicted"/>
<sequence>MATQRTPPKSDINRYPSNPEIPTPVAKEYANINTRNQKQFYECNPMSQLEIRFEQQLTTWDNKITETINRSITTAINSALTQELSKITTALSDLNSNVSKLNKETLNIKNSVSEMGTRVQEI</sequence>
<organism evidence="2 3">
    <name type="scientific">Leptidea sinapis</name>
    <dbReference type="NCBI Taxonomy" id="189913"/>
    <lineage>
        <taxon>Eukaryota</taxon>
        <taxon>Metazoa</taxon>
        <taxon>Ecdysozoa</taxon>
        <taxon>Arthropoda</taxon>
        <taxon>Hexapoda</taxon>
        <taxon>Insecta</taxon>
        <taxon>Pterygota</taxon>
        <taxon>Neoptera</taxon>
        <taxon>Endopterygota</taxon>
        <taxon>Lepidoptera</taxon>
        <taxon>Glossata</taxon>
        <taxon>Ditrysia</taxon>
        <taxon>Papilionoidea</taxon>
        <taxon>Pieridae</taxon>
        <taxon>Dismorphiinae</taxon>
        <taxon>Leptidea</taxon>
    </lineage>
</organism>
<reference evidence="2 3" key="1">
    <citation type="submission" date="2017-07" db="EMBL/GenBank/DDBJ databases">
        <authorList>
            <person name="Talla V."/>
            <person name="Backstrom N."/>
        </authorList>
    </citation>
    <scope>NUCLEOTIDE SEQUENCE [LARGE SCALE GENOMIC DNA]</scope>
</reference>
<dbReference type="Proteomes" id="UP000324832">
    <property type="component" value="Unassembled WGS sequence"/>
</dbReference>
<dbReference type="EMBL" id="FZQP02006844">
    <property type="protein sequence ID" value="VVD04220.1"/>
    <property type="molecule type" value="Genomic_DNA"/>
</dbReference>
<evidence type="ECO:0000313" key="3">
    <source>
        <dbReference type="Proteomes" id="UP000324832"/>
    </source>
</evidence>
<evidence type="ECO:0000313" key="2">
    <source>
        <dbReference type="EMBL" id="VVD04220.1"/>
    </source>
</evidence>
<dbReference type="AlphaFoldDB" id="A0A5E4R170"/>
<evidence type="ECO:0000256" key="1">
    <source>
        <dbReference type="SAM" id="MobiDB-lite"/>
    </source>
</evidence>
<protein>
    <recommendedName>
        <fullName evidence="4">t-SNARE coiled-coil homology domain-containing protein</fullName>
    </recommendedName>
</protein>
<name>A0A5E4R170_9NEOP</name>